<evidence type="ECO:0000256" key="4">
    <source>
        <dbReference type="SAM" id="MobiDB-lite"/>
    </source>
</evidence>
<dbReference type="AlphaFoldDB" id="A0A3P8C4X9"/>
<gene>
    <name evidence="5" type="ORF">HPBE_LOCUS9235</name>
</gene>
<dbReference type="PANTHER" id="PTHR13923:SF11">
    <property type="entry name" value="SECRETORY 31, ISOFORM D"/>
    <property type="match status" value="1"/>
</dbReference>
<sequence>MEYATPNQRMTHKKDPRMVVSAGNDGFARVFNPDNGEILGAVQLQQNDRARAITWSEARPDLLAIQYHQHATEFRSIETGSENATVGPLQVSMVPQWVSAAPVGSSFAMGGRMATHYRQWDEAKQIWRYTVEVKKVLWTFLAALSNKQGRREFVRILGFGGNEARSKDSRASRTSVTSNEVTQLTNIMSSLNNSSPRTVVEKLLAQKDYATAFMLARDNANLMHRITEKYIAEELAAPQRLLSLIATDGFDQLVDTFPREQWSQQDAVHAAFAAVLAQDVDLLLASNRSYSSEERAKQAMVLRSLTGADVNEEFEKLLYTYCEDLIAGGVSDAAWRILSKVNTKDERLLSLRHDLFLICGGEERTMNKEPENPRSRQVSQQRNPVFTPSAAVAPLHHHSRPAYPPAAQPSGMTPTFSNSSYGGYVPTPAPPMPGTPPLSSYQSGYYAPTPPPPVPMPPPVPGYQPAAAASMYTSQPTAVPGFSQAPAPLPPPPVAPPNVPTGSSYGYPASHAQQSFAPPVPAPTAQAYSQSSINWKPLEQAPVSIPNGLPGAISGTPIRPPSSASSHHPPEHKEIPQLSLTIRQLLWQCAEQSSHGNYRGATAICGQMVRTGGDFVEGIGSMFRAGTLVMPIAGTAAAQAIGPCVTSSVAAVALFCVFGLAGGPHSSVMDKHTLAPLPKHMPRLSHAPTGHDASSSLEQWSGLRPQSSSQESLPVVE</sequence>
<keyword evidence="1" id="KW-0813">Transport</keyword>
<dbReference type="PANTHER" id="PTHR13923">
    <property type="entry name" value="SEC31-RELATED PROTEIN"/>
    <property type="match status" value="1"/>
</dbReference>
<organism evidence="5">
    <name type="scientific">Heligmosomoides polygyrus</name>
    <name type="common">Parasitic roundworm</name>
    <dbReference type="NCBI Taxonomy" id="6339"/>
    <lineage>
        <taxon>Eukaryota</taxon>
        <taxon>Metazoa</taxon>
        <taxon>Ecdysozoa</taxon>
        <taxon>Nematoda</taxon>
        <taxon>Chromadorea</taxon>
        <taxon>Rhabditida</taxon>
        <taxon>Rhabditina</taxon>
        <taxon>Rhabditomorpha</taxon>
        <taxon>Strongyloidea</taxon>
        <taxon>Heligmosomidae</taxon>
        <taxon>Heligmosomoides</taxon>
    </lineage>
</organism>
<protein>
    <submittedName>
        <fullName evidence="7">WD_REPEATS_REGION domain-containing protein</fullName>
    </submittedName>
</protein>
<keyword evidence="6" id="KW-1185">Reference proteome</keyword>
<evidence type="ECO:0000256" key="3">
    <source>
        <dbReference type="ARBA" id="ARBA00022737"/>
    </source>
</evidence>
<dbReference type="WBParaSite" id="HPBE_0000923401-mRNA-1">
    <property type="protein sequence ID" value="HPBE_0000923401-mRNA-1"/>
    <property type="gene ID" value="HPBE_0000923401"/>
</dbReference>
<dbReference type="GO" id="GO:0005198">
    <property type="term" value="F:structural molecule activity"/>
    <property type="evidence" value="ECO:0007669"/>
    <property type="project" value="TreeGrafter"/>
</dbReference>
<dbReference type="GO" id="GO:0090110">
    <property type="term" value="P:COPII-coated vesicle cargo loading"/>
    <property type="evidence" value="ECO:0007669"/>
    <property type="project" value="TreeGrafter"/>
</dbReference>
<dbReference type="GO" id="GO:0030127">
    <property type="term" value="C:COPII vesicle coat"/>
    <property type="evidence" value="ECO:0007669"/>
    <property type="project" value="TreeGrafter"/>
</dbReference>
<dbReference type="Proteomes" id="UP000050761">
    <property type="component" value="Unassembled WGS sequence"/>
</dbReference>
<dbReference type="InterPro" id="IPR040251">
    <property type="entry name" value="SEC31-like"/>
</dbReference>
<reference evidence="5 6" key="1">
    <citation type="submission" date="2018-11" db="EMBL/GenBank/DDBJ databases">
        <authorList>
            <consortium name="Pathogen Informatics"/>
        </authorList>
    </citation>
    <scope>NUCLEOTIDE SEQUENCE [LARGE SCALE GENOMIC DNA]</scope>
</reference>
<feature type="region of interest" description="Disordered" evidence="4">
    <location>
        <begin position="433"/>
        <end position="459"/>
    </location>
</feature>
<evidence type="ECO:0000256" key="2">
    <source>
        <dbReference type="ARBA" id="ARBA00022574"/>
    </source>
</evidence>
<feature type="compositionally biased region" description="Polar residues" evidence="4">
    <location>
        <begin position="692"/>
        <end position="717"/>
    </location>
</feature>
<evidence type="ECO:0000313" key="5">
    <source>
        <dbReference type="EMBL" id="VDO79795.1"/>
    </source>
</evidence>
<dbReference type="GO" id="GO:0070971">
    <property type="term" value="C:endoplasmic reticulum exit site"/>
    <property type="evidence" value="ECO:0007669"/>
    <property type="project" value="TreeGrafter"/>
</dbReference>
<dbReference type="EMBL" id="UZAH01026381">
    <property type="protein sequence ID" value="VDO79795.1"/>
    <property type="molecule type" value="Genomic_DNA"/>
</dbReference>
<accession>A0A3P8C4X9</accession>
<evidence type="ECO:0000256" key="1">
    <source>
        <dbReference type="ARBA" id="ARBA00022448"/>
    </source>
</evidence>
<feature type="region of interest" description="Disordered" evidence="4">
    <location>
        <begin position="679"/>
        <end position="717"/>
    </location>
</feature>
<feature type="region of interest" description="Disordered" evidence="4">
    <location>
        <begin position="396"/>
        <end position="415"/>
    </location>
</feature>
<evidence type="ECO:0000313" key="6">
    <source>
        <dbReference type="Proteomes" id="UP000050761"/>
    </source>
</evidence>
<feature type="compositionally biased region" description="Pro residues" evidence="4">
    <location>
        <begin position="487"/>
        <end position="499"/>
    </location>
</feature>
<reference evidence="7" key="2">
    <citation type="submission" date="2019-09" db="UniProtKB">
        <authorList>
            <consortium name="WormBaseParasite"/>
        </authorList>
    </citation>
    <scope>IDENTIFICATION</scope>
</reference>
<evidence type="ECO:0000313" key="7">
    <source>
        <dbReference type="WBParaSite" id="HPBE_0000923401-mRNA-1"/>
    </source>
</evidence>
<keyword evidence="3" id="KW-0677">Repeat</keyword>
<dbReference type="OrthoDB" id="542917at2759"/>
<name>A0A3P8C4X9_HELPZ</name>
<proteinExistence type="predicted"/>
<feature type="region of interest" description="Disordered" evidence="4">
    <location>
        <begin position="477"/>
        <end position="524"/>
    </location>
</feature>
<dbReference type="Gene3D" id="1.25.40.1030">
    <property type="match status" value="1"/>
</dbReference>
<feature type="region of interest" description="Disordered" evidence="4">
    <location>
        <begin position="546"/>
        <end position="573"/>
    </location>
</feature>
<dbReference type="GO" id="GO:0007029">
    <property type="term" value="P:endoplasmic reticulum organization"/>
    <property type="evidence" value="ECO:0007669"/>
    <property type="project" value="TreeGrafter"/>
</dbReference>
<keyword evidence="2" id="KW-0853">WD repeat</keyword>
<feature type="compositionally biased region" description="Pro residues" evidence="4">
    <location>
        <begin position="448"/>
        <end position="459"/>
    </location>
</feature>